<keyword evidence="1" id="KW-1133">Transmembrane helix</keyword>
<sequence>MTDRKKTIYTILCVAIIPLVVGLDVRSSTTVDGEITSYTYFSVPALLAGIIGIGCLIRLYSAARFTSRADGSGANASRPNRNVILLLALLAVVSVFQLVRGSGVVPSVTECTAEYSFDLCIPVTD</sequence>
<proteinExistence type="predicted"/>
<dbReference type="EMBL" id="JBHSYM010000036">
    <property type="protein sequence ID" value="MFC7013715.1"/>
    <property type="molecule type" value="Genomic_DNA"/>
</dbReference>
<evidence type="ECO:0000313" key="3">
    <source>
        <dbReference type="Proteomes" id="UP001596409"/>
    </source>
</evidence>
<evidence type="ECO:0000313" key="2">
    <source>
        <dbReference type="EMBL" id="MFC7013715.1"/>
    </source>
</evidence>
<keyword evidence="1" id="KW-0472">Membrane</keyword>
<name>A0ABW2E4U2_9ACTN</name>
<dbReference type="RefSeq" id="WP_189868843.1">
    <property type="nucleotide sequence ID" value="NZ_BMWA01000002.1"/>
</dbReference>
<evidence type="ECO:0000256" key="1">
    <source>
        <dbReference type="SAM" id="Phobius"/>
    </source>
</evidence>
<keyword evidence="1" id="KW-0812">Transmembrane</keyword>
<keyword evidence="3" id="KW-1185">Reference proteome</keyword>
<organism evidence="2 3">
    <name type="scientific">Streptomyces viridiviolaceus</name>
    <dbReference type="NCBI Taxonomy" id="68282"/>
    <lineage>
        <taxon>Bacteria</taxon>
        <taxon>Bacillati</taxon>
        <taxon>Actinomycetota</taxon>
        <taxon>Actinomycetes</taxon>
        <taxon>Kitasatosporales</taxon>
        <taxon>Streptomycetaceae</taxon>
        <taxon>Streptomyces</taxon>
    </lineage>
</organism>
<dbReference type="Proteomes" id="UP001596409">
    <property type="component" value="Unassembled WGS sequence"/>
</dbReference>
<reference evidence="3" key="1">
    <citation type="journal article" date="2019" name="Int. J. Syst. Evol. Microbiol.">
        <title>The Global Catalogue of Microorganisms (GCM) 10K type strain sequencing project: providing services to taxonomists for standard genome sequencing and annotation.</title>
        <authorList>
            <consortium name="The Broad Institute Genomics Platform"/>
            <consortium name="The Broad Institute Genome Sequencing Center for Infectious Disease"/>
            <person name="Wu L."/>
            <person name="Ma J."/>
        </authorList>
    </citation>
    <scope>NUCLEOTIDE SEQUENCE [LARGE SCALE GENOMIC DNA]</scope>
    <source>
        <strain evidence="3">JCM 4855</strain>
    </source>
</reference>
<feature type="transmembrane region" description="Helical" evidence="1">
    <location>
        <begin position="82"/>
        <end position="99"/>
    </location>
</feature>
<feature type="transmembrane region" description="Helical" evidence="1">
    <location>
        <begin position="38"/>
        <end position="61"/>
    </location>
</feature>
<accession>A0ABW2E4U2</accession>
<gene>
    <name evidence="2" type="ORF">ACFQMH_18710</name>
</gene>
<protein>
    <submittedName>
        <fullName evidence="2">Uncharacterized protein</fullName>
    </submittedName>
</protein>
<comment type="caution">
    <text evidence="2">The sequence shown here is derived from an EMBL/GenBank/DDBJ whole genome shotgun (WGS) entry which is preliminary data.</text>
</comment>